<protein>
    <submittedName>
        <fullName evidence="1">Uncharacterized protein</fullName>
    </submittedName>
</protein>
<proteinExistence type="predicted"/>
<reference evidence="1" key="1">
    <citation type="submission" date="2015-07" db="EMBL/GenBank/DDBJ databases">
        <title>MeaNS - Measles Nucleotide Surveillance Program.</title>
        <authorList>
            <person name="Tran T."/>
            <person name="Druce J."/>
        </authorList>
    </citation>
    <scope>NUCLEOTIDE SEQUENCE</scope>
    <source>
        <strain evidence="1">UCB-OBI-ISO-001</strain>
        <tissue evidence="1">Gonad</tissue>
    </source>
</reference>
<name>A0A0L8GEZ3_OCTBM</name>
<dbReference type="AlphaFoldDB" id="A0A0L8GEZ3"/>
<dbReference type="EMBL" id="KQ422063">
    <property type="protein sequence ID" value="KOF75571.1"/>
    <property type="molecule type" value="Genomic_DNA"/>
</dbReference>
<organism evidence="1">
    <name type="scientific">Octopus bimaculoides</name>
    <name type="common">California two-spotted octopus</name>
    <dbReference type="NCBI Taxonomy" id="37653"/>
    <lineage>
        <taxon>Eukaryota</taxon>
        <taxon>Metazoa</taxon>
        <taxon>Spiralia</taxon>
        <taxon>Lophotrochozoa</taxon>
        <taxon>Mollusca</taxon>
        <taxon>Cephalopoda</taxon>
        <taxon>Coleoidea</taxon>
        <taxon>Octopodiformes</taxon>
        <taxon>Octopoda</taxon>
        <taxon>Incirrata</taxon>
        <taxon>Octopodidae</taxon>
        <taxon>Octopus</taxon>
    </lineage>
</organism>
<gene>
    <name evidence="1" type="ORF">OCBIM_22034507mg</name>
</gene>
<sequence length="50" mass="5914">MHTYTHILWKFLIFKLIDINDSIIGSVMSEELEYCCCFCSDVSLKYLYAI</sequence>
<accession>A0A0L8GEZ3</accession>
<evidence type="ECO:0000313" key="1">
    <source>
        <dbReference type="EMBL" id="KOF75571.1"/>
    </source>
</evidence>